<dbReference type="GO" id="GO:0008757">
    <property type="term" value="F:S-adenosylmethionine-dependent methyltransferase activity"/>
    <property type="evidence" value="ECO:0007669"/>
    <property type="project" value="InterPro"/>
</dbReference>
<name>A0A847VCK2_9BACT</name>
<dbReference type="EMBL" id="JAAZIL010000019">
    <property type="protein sequence ID" value="NLZ24268.1"/>
    <property type="molecule type" value="Genomic_DNA"/>
</dbReference>
<reference evidence="2 3" key="1">
    <citation type="journal article" date="2020" name="Biotechnol. Biofuels">
        <title>New insights from the biogas microbiome by comprehensive genome-resolved metagenomics of nearly 1600 species originating from multiple anaerobic digesters.</title>
        <authorList>
            <person name="Campanaro S."/>
            <person name="Treu L."/>
            <person name="Rodriguez-R L.M."/>
            <person name="Kovalovszki A."/>
            <person name="Ziels R.M."/>
            <person name="Maus I."/>
            <person name="Zhu X."/>
            <person name="Kougias P.G."/>
            <person name="Basile A."/>
            <person name="Luo G."/>
            <person name="Schluter A."/>
            <person name="Konstantinidis K.T."/>
            <person name="Angelidaki I."/>
        </authorList>
    </citation>
    <scope>NUCLEOTIDE SEQUENCE [LARGE SCALE GENOMIC DNA]</scope>
    <source>
        <strain evidence="2">AS19jrsBPTG_9</strain>
    </source>
</reference>
<protein>
    <submittedName>
        <fullName evidence="2">Class I SAM-dependent methyltransferase</fullName>
    </submittedName>
</protein>
<feature type="domain" description="Methyltransferase type 11" evidence="1">
    <location>
        <begin position="50"/>
        <end position="141"/>
    </location>
</feature>
<keyword evidence="2" id="KW-0808">Transferase</keyword>
<dbReference type="GO" id="GO:0032259">
    <property type="term" value="P:methylation"/>
    <property type="evidence" value="ECO:0007669"/>
    <property type="project" value="UniProtKB-KW"/>
</dbReference>
<dbReference type="InterPro" id="IPR013216">
    <property type="entry name" value="Methyltransf_11"/>
</dbReference>
<dbReference type="SUPFAM" id="SSF53335">
    <property type="entry name" value="S-adenosyl-L-methionine-dependent methyltransferases"/>
    <property type="match status" value="1"/>
</dbReference>
<evidence type="ECO:0000313" key="3">
    <source>
        <dbReference type="Proteomes" id="UP000564033"/>
    </source>
</evidence>
<dbReference type="InterPro" id="IPR029063">
    <property type="entry name" value="SAM-dependent_MTases_sf"/>
</dbReference>
<evidence type="ECO:0000313" key="2">
    <source>
        <dbReference type="EMBL" id="NLZ24268.1"/>
    </source>
</evidence>
<evidence type="ECO:0000259" key="1">
    <source>
        <dbReference type="Pfam" id="PF08241"/>
    </source>
</evidence>
<dbReference type="Proteomes" id="UP000564033">
    <property type="component" value="Unassembled WGS sequence"/>
</dbReference>
<comment type="caution">
    <text evidence="2">The sequence shown here is derived from an EMBL/GenBank/DDBJ whole genome shotgun (WGS) entry which is preliminary data.</text>
</comment>
<dbReference type="AlphaFoldDB" id="A0A847VCK2"/>
<gene>
    <name evidence="2" type="ORF">GX888_00765</name>
</gene>
<sequence>MRRENMKKIADYDTINYDYSTYWKRREYEHLAEVLALKKLLKDSSGNWFLDIGGSYGRLLPTYYDNYNNPVIIDYSLKTLQKNYSNIKRDFPNTYLIAANAYHLPFKDNSFNGALTVRVLHHIVKPDNYFKEIYRVLEGDSIYIQEFANKLHIKAVIKSLFSLNFSLFKPGPYQQPDKGHHEGSRKHVKVPFYNYDVKWIRENLKQVGFVVKKKLGCSFLRLNLFKRIFSLKQLLFFEKLSQNLLSFTNIAPSIFLKLLVRKESSKKHIKKLEDILVCPKCKDSLNFTKNKATCSSCREEFLKKDNIWDFRV</sequence>
<proteinExistence type="predicted"/>
<dbReference type="Gene3D" id="3.40.50.150">
    <property type="entry name" value="Vaccinia Virus protein VP39"/>
    <property type="match status" value="1"/>
</dbReference>
<dbReference type="Pfam" id="PF08241">
    <property type="entry name" value="Methyltransf_11"/>
    <property type="match status" value="1"/>
</dbReference>
<organism evidence="2 3">
    <name type="scientific">Candidatus Dojkabacteria bacterium</name>
    <dbReference type="NCBI Taxonomy" id="2099670"/>
    <lineage>
        <taxon>Bacteria</taxon>
        <taxon>Candidatus Dojkabacteria</taxon>
    </lineage>
</organism>
<keyword evidence="2" id="KW-0489">Methyltransferase</keyword>
<accession>A0A847VCK2</accession>